<organism evidence="10 11">
    <name type="scientific">Pseudolycoriella hygida</name>
    <dbReference type="NCBI Taxonomy" id="35572"/>
    <lineage>
        <taxon>Eukaryota</taxon>
        <taxon>Metazoa</taxon>
        <taxon>Ecdysozoa</taxon>
        <taxon>Arthropoda</taxon>
        <taxon>Hexapoda</taxon>
        <taxon>Insecta</taxon>
        <taxon>Pterygota</taxon>
        <taxon>Neoptera</taxon>
        <taxon>Endopterygota</taxon>
        <taxon>Diptera</taxon>
        <taxon>Nematocera</taxon>
        <taxon>Sciaroidea</taxon>
        <taxon>Sciaridae</taxon>
        <taxon>Pseudolycoriella</taxon>
    </lineage>
</organism>
<evidence type="ECO:0000256" key="1">
    <source>
        <dbReference type="ARBA" id="ARBA00004434"/>
    </source>
</evidence>
<name>A0A9Q0MRL0_9DIPT</name>
<keyword evidence="5" id="KW-0999">Mitochondrion inner membrane</keyword>
<dbReference type="InterPro" id="IPR020164">
    <property type="entry name" value="Cyt_c_Oxase_assmbl_COX16"/>
</dbReference>
<dbReference type="EMBL" id="WJQU01000004">
    <property type="protein sequence ID" value="KAJ6636710.1"/>
    <property type="molecule type" value="Genomic_DNA"/>
</dbReference>
<dbReference type="GO" id="GO:0033617">
    <property type="term" value="P:mitochondrial respiratory chain complex IV assembly"/>
    <property type="evidence" value="ECO:0007669"/>
    <property type="project" value="TreeGrafter"/>
</dbReference>
<evidence type="ECO:0000256" key="7">
    <source>
        <dbReference type="ARBA" id="ARBA00023128"/>
    </source>
</evidence>
<reference evidence="10" key="1">
    <citation type="submission" date="2022-07" db="EMBL/GenBank/DDBJ databases">
        <authorList>
            <person name="Trinca V."/>
            <person name="Uliana J.V.C."/>
            <person name="Torres T.T."/>
            <person name="Ward R.J."/>
            <person name="Monesi N."/>
        </authorList>
    </citation>
    <scope>NUCLEOTIDE SEQUENCE</scope>
    <source>
        <strain evidence="10">HSMRA1968</strain>
        <tissue evidence="10">Whole embryos</tissue>
    </source>
</reference>
<keyword evidence="6 9" id="KW-1133">Transmembrane helix</keyword>
<evidence type="ECO:0000256" key="9">
    <source>
        <dbReference type="SAM" id="Phobius"/>
    </source>
</evidence>
<proteinExistence type="inferred from homology"/>
<dbReference type="AlphaFoldDB" id="A0A9Q0MRL0"/>
<dbReference type="Proteomes" id="UP001151699">
    <property type="component" value="Chromosome C"/>
</dbReference>
<gene>
    <name evidence="10" type="primary">Cox16</name>
    <name evidence="10" type="ORF">Bhyg_15303</name>
</gene>
<dbReference type="PANTHER" id="PTHR17130">
    <property type="entry name" value="MITOCHONDRIAL OUTER MEMBRANE PROTEIN 25"/>
    <property type="match status" value="1"/>
</dbReference>
<keyword evidence="4 9" id="KW-0812">Transmembrane</keyword>
<dbReference type="PANTHER" id="PTHR17130:SF14">
    <property type="entry name" value="CYTOCHROME C OXIDASE ASSEMBLY PROTEIN COX16 HOMOLOG, MITOCHONDRIAL"/>
    <property type="match status" value="1"/>
</dbReference>
<keyword evidence="11" id="KW-1185">Reference proteome</keyword>
<comment type="subcellular location">
    <subcellularLocation>
        <location evidence="1">Mitochondrion inner membrane</location>
        <topology evidence="1">Single-pass membrane protein</topology>
    </subcellularLocation>
</comment>
<evidence type="ECO:0000313" key="11">
    <source>
        <dbReference type="Proteomes" id="UP001151699"/>
    </source>
</evidence>
<evidence type="ECO:0000256" key="4">
    <source>
        <dbReference type="ARBA" id="ARBA00022692"/>
    </source>
</evidence>
<dbReference type="OrthoDB" id="5516033at2759"/>
<protein>
    <recommendedName>
        <fullName evidence="3">Cytochrome c oxidase assembly protein COX16 homolog, mitochondrial</fullName>
    </recommendedName>
</protein>
<sequence>MDLPPSTNKRKLKISTGKNRFVRYGVPFLLLVVGGSFGLKEFQNIKFKYFRNTSVSPEVMAKYGIDMKKKGEVTLETEFEKVKQIDIDNWTNIRGPRPWE</sequence>
<evidence type="ECO:0000256" key="3">
    <source>
        <dbReference type="ARBA" id="ARBA00021814"/>
    </source>
</evidence>
<dbReference type="Pfam" id="PF14138">
    <property type="entry name" value="COX16"/>
    <property type="match status" value="1"/>
</dbReference>
<evidence type="ECO:0000256" key="2">
    <source>
        <dbReference type="ARBA" id="ARBA00008370"/>
    </source>
</evidence>
<evidence type="ECO:0000256" key="8">
    <source>
        <dbReference type="ARBA" id="ARBA00023136"/>
    </source>
</evidence>
<evidence type="ECO:0000256" key="6">
    <source>
        <dbReference type="ARBA" id="ARBA00022989"/>
    </source>
</evidence>
<keyword evidence="7" id="KW-0496">Mitochondrion</keyword>
<evidence type="ECO:0000313" key="10">
    <source>
        <dbReference type="EMBL" id="KAJ6636710.1"/>
    </source>
</evidence>
<keyword evidence="8 9" id="KW-0472">Membrane</keyword>
<comment type="caution">
    <text evidence="10">The sequence shown here is derived from an EMBL/GenBank/DDBJ whole genome shotgun (WGS) entry which is preliminary data.</text>
</comment>
<dbReference type="GO" id="GO:0005743">
    <property type="term" value="C:mitochondrial inner membrane"/>
    <property type="evidence" value="ECO:0007669"/>
    <property type="project" value="UniProtKB-SubCell"/>
</dbReference>
<feature type="transmembrane region" description="Helical" evidence="9">
    <location>
        <begin position="21"/>
        <end position="39"/>
    </location>
</feature>
<comment type="similarity">
    <text evidence="2">Belongs to the COX16 family.</text>
</comment>
<evidence type="ECO:0000256" key="5">
    <source>
        <dbReference type="ARBA" id="ARBA00022792"/>
    </source>
</evidence>
<accession>A0A9Q0MRL0</accession>